<sequence length="179" mass="20277">MRAQFSAVQVQLNTPRKIGRLPGKDYTRATMSSKTRGKAKLLQTLKEKVGELMDAVHNIKDHHHLTHEKIDDLQDIIKKTSNYIERFKKAMEPPQRGSKQNQGTPPTKKGEAKTEESPKSEIVNEKIKKRTRSQVQQNDDDAPSRKYQKKNDGSPTKMICLGRSPSPTKMDCLGRSPCP</sequence>
<evidence type="ECO:0000256" key="1">
    <source>
        <dbReference type="SAM" id="MobiDB-lite"/>
    </source>
</evidence>
<evidence type="ECO:0000313" key="2">
    <source>
        <dbReference type="EMBL" id="KAF2310407.1"/>
    </source>
</evidence>
<gene>
    <name evidence="2" type="ORF">GH714_009366</name>
</gene>
<dbReference type="Proteomes" id="UP000467840">
    <property type="component" value="Chromosome 14"/>
</dbReference>
<name>A0A6A6MBX3_HEVBR</name>
<feature type="compositionally biased region" description="Basic and acidic residues" evidence="1">
    <location>
        <begin position="108"/>
        <end position="126"/>
    </location>
</feature>
<organism evidence="2 3">
    <name type="scientific">Hevea brasiliensis</name>
    <name type="common">Para rubber tree</name>
    <name type="synonym">Siphonia brasiliensis</name>
    <dbReference type="NCBI Taxonomy" id="3981"/>
    <lineage>
        <taxon>Eukaryota</taxon>
        <taxon>Viridiplantae</taxon>
        <taxon>Streptophyta</taxon>
        <taxon>Embryophyta</taxon>
        <taxon>Tracheophyta</taxon>
        <taxon>Spermatophyta</taxon>
        <taxon>Magnoliopsida</taxon>
        <taxon>eudicotyledons</taxon>
        <taxon>Gunneridae</taxon>
        <taxon>Pentapetalae</taxon>
        <taxon>rosids</taxon>
        <taxon>fabids</taxon>
        <taxon>Malpighiales</taxon>
        <taxon>Euphorbiaceae</taxon>
        <taxon>Crotonoideae</taxon>
        <taxon>Micrandreae</taxon>
        <taxon>Hevea</taxon>
    </lineage>
</organism>
<proteinExistence type="predicted"/>
<protein>
    <submittedName>
        <fullName evidence="2">Uncharacterized protein</fullName>
    </submittedName>
</protein>
<feature type="region of interest" description="Disordered" evidence="1">
    <location>
        <begin position="88"/>
        <end position="179"/>
    </location>
</feature>
<comment type="caution">
    <text evidence="2">The sequence shown here is derived from an EMBL/GenBank/DDBJ whole genome shotgun (WGS) entry which is preliminary data.</text>
</comment>
<dbReference type="AlphaFoldDB" id="A0A6A6MBX3"/>
<keyword evidence="3" id="KW-1185">Reference proteome</keyword>
<reference evidence="2 3" key="1">
    <citation type="journal article" date="2020" name="Mol. Plant">
        <title>The Chromosome-Based Rubber Tree Genome Provides New Insights into Spurge Genome Evolution and Rubber Biosynthesis.</title>
        <authorList>
            <person name="Liu J."/>
            <person name="Shi C."/>
            <person name="Shi C.C."/>
            <person name="Li W."/>
            <person name="Zhang Q.J."/>
            <person name="Zhang Y."/>
            <person name="Li K."/>
            <person name="Lu H.F."/>
            <person name="Shi C."/>
            <person name="Zhu S.T."/>
            <person name="Xiao Z.Y."/>
            <person name="Nan H."/>
            <person name="Yue Y."/>
            <person name="Zhu X.G."/>
            <person name="Wu Y."/>
            <person name="Hong X.N."/>
            <person name="Fan G.Y."/>
            <person name="Tong Y."/>
            <person name="Zhang D."/>
            <person name="Mao C.L."/>
            <person name="Liu Y.L."/>
            <person name="Hao S.J."/>
            <person name="Liu W.Q."/>
            <person name="Lv M.Q."/>
            <person name="Zhang H.B."/>
            <person name="Liu Y."/>
            <person name="Hu-Tang G.R."/>
            <person name="Wang J.P."/>
            <person name="Wang J.H."/>
            <person name="Sun Y.H."/>
            <person name="Ni S.B."/>
            <person name="Chen W.B."/>
            <person name="Zhang X.C."/>
            <person name="Jiao Y.N."/>
            <person name="Eichler E.E."/>
            <person name="Li G.H."/>
            <person name="Liu X."/>
            <person name="Gao L.Z."/>
        </authorList>
    </citation>
    <scope>NUCLEOTIDE SEQUENCE [LARGE SCALE GENOMIC DNA]</scope>
    <source>
        <strain evidence="3">cv. GT1</strain>
        <tissue evidence="2">Leaf</tissue>
    </source>
</reference>
<evidence type="ECO:0000313" key="3">
    <source>
        <dbReference type="Proteomes" id="UP000467840"/>
    </source>
</evidence>
<accession>A0A6A6MBX3</accession>
<dbReference type="EMBL" id="JAAGAX010000006">
    <property type="protein sequence ID" value="KAF2310407.1"/>
    <property type="molecule type" value="Genomic_DNA"/>
</dbReference>